<evidence type="ECO:0000256" key="5">
    <source>
        <dbReference type="ARBA" id="ARBA00022723"/>
    </source>
</evidence>
<feature type="non-terminal residue" evidence="13">
    <location>
        <position position="1"/>
    </location>
</feature>
<dbReference type="FunFam" id="1.10.420.10:FF:000001">
    <property type="entry name" value="Peroxidase"/>
    <property type="match status" value="1"/>
</dbReference>
<evidence type="ECO:0000313" key="13">
    <source>
        <dbReference type="EMBL" id="AFG67872.1"/>
    </source>
</evidence>
<feature type="domain" description="Plant heme peroxidase family profile" evidence="11">
    <location>
        <begin position="1"/>
        <end position="127"/>
    </location>
</feature>
<evidence type="ECO:0000256" key="4">
    <source>
        <dbReference type="ARBA" id="ARBA00022617"/>
    </source>
</evidence>
<evidence type="ECO:0000256" key="8">
    <source>
        <dbReference type="ARBA" id="ARBA00023157"/>
    </source>
</evidence>
<name>H9X0S9_PINTA</name>
<evidence type="ECO:0000256" key="1">
    <source>
        <dbReference type="ARBA" id="ARBA00000189"/>
    </source>
</evidence>
<dbReference type="SUPFAM" id="SSF48113">
    <property type="entry name" value="Heme-dependent peroxidases"/>
    <property type="match status" value="1"/>
</dbReference>
<dbReference type="InterPro" id="IPR000823">
    <property type="entry name" value="Peroxidase_pln"/>
</dbReference>
<comment type="cofactor">
    <cofactor evidence="9">
        <name>Ca(2+)</name>
        <dbReference type="ChEBI" id="CHEBI:29108"/>
    </cofactor>
    <text evidence="9">Binds 2 calcium ions per subunit.</text>
</comment>
<dbReference type="GO" id="GO:0140825">
    <property type="term" value="F:lactoperoxidase activity"/>
    <property type="evidence" value="ECO:0007669"/>
    <property type="project" value="UniProtKB-EC"/>
</dbReference>
<keyword evidence="6" id="KW-0560">Oxidoreductase</keyword>
<keyword evidence="8" id="KW-1015">Disulfide bond</keyword>
<accession>H9X0S9</accession>
<gene>
    <name evidence="13" type="ORF">0_14495_01</name>
</gene>
<evidence type="ECO:0000259" key="11">
    <source>
        <dbReference type="PROSITE" id="PS50873"/>
    </source>
</evidence>
<evidence type="ECO:0000256" key="3">
    <source>
        <dbReference type="ARBA" id="ARBA00022559"/>
    </source>
</evidence>
<keyword evidence="7" id="KW-0408">Iron</keyword>
<dbReference type="GO" id="GO:0006979">
    <property type="term" value="P:response to oxidative stress"/>
    <property type="evidence" value="ECO:0007669"/>
    <property type="project" value="InterPro"/>
</dbReference>
<evidence type="ECO:0000256" key="2">
    <source>
        <dbReference type="ARBA" id="ARBA00001970"/>
    </source>
</evidence>
<dbReference type="GO" id="GO:0020037">
    <property type="term" value="F:heme binding"/>
    <property type="evidence" value="ECO:0007669"/>
    <property type="project" value="InterPro"/>
</dbReference>
<evidence type="ECO:0000256" key="7">
    <source>
        <dbReference type="ARBA" id="ARBA00023004"/>
    </source>
</evidence>
<comment type="catalytic activity">
    <reaction evidence="1">
        <text>2 a phenolic donor + H2O2 = 2 a phenolic radical donor + 2 H2O</text>
        <dbReference type="Rhea" id="RHEA:56136"/>
        <dbReference type="ChEBI" id="CHEBI:15377"/>
        <dbReference type="ChEBI" id="CHEBI:16240"/>
        <dbReference type="ChEBI" id="CHEBI:139520"/>
        <dbReference type="ChEBI" id="CHEBI:139521"/>
        <dbReference type="EC" id="1.11.1.7"/>
    </reaction>
</comment>
<evidence type="ECO:0000256" key="9">
    <source>
        <dbReference type="PIRSR" id="PIRSR600823-3"/>
    </source>
</evidence>
<feature type="binding site" evidence="9">
    <location>
        <position position="46"/>
    </location>
    <ligand>
        <name>Ca(2+)</name>
        <dbReference type="ChEBI" id="CHEBI:29108"/>
        <label>2</label>
    </ligand>
</feature>
<comment type="cofactor">
    <cofactor evidence="2">
        <name>heme b</name>
        <dbReference type="ChEBI" id="CHEBI:60344"/>
    </cofactor>
</comment>
<reference evidence="13" key="1">
    <citation type="submission" date="2008-08" db="EMBL/GenBank/DDBJ databases">
        <title>Nucleotide Diversity and Divergence in the Loblolly Pine Gene Space.</title>
        <authorList>
            <person name="Neale D.B."/>
            <person name="Wegrzyn J.L."/>
            <person name="Lee J.M."/>
            <person name="Eckert A.J."/>
            <person name="Liechty J.D."/>
            <person name="Stevens K.A."/>
            <person name="Langley C.H."/>
        </authorList>
    </citation>
    <scope>NUCLEOTIDE SEQUENCE</scope>
    <source>
        <strain evidence="12">1501</strain>
        <strain evidence="13">1505</strain>
        <tissue evidence="13">Megagametophyte</tissue>
    </source>
</reference>
<evidence type="ECO:0000256" key="10">
    <source>
        <dbReference type="RuleBase" id="RU004241"/>
    </source>
</evidence>
<feature type="binding site" evidence="9">
    <location>
        <position position="49"/>
    </location>
    <ligand>
        <name>Ca(2+)</name>
        <dbReference type="ChEBI" id="CHEBI:29108"/>
        <label>2</label>
    </ligand>
</feature>
<keyword evidence="3" id="KW-0575">Peroxidase</keyword>
<keyword evidence="5 9" id="KW-0479">Metal-binding</keyword>
<keyword evidence="9" id="KW-0106">Calcium</keyword>
<feature type="non-terminal residue" evidence="13">
    <location>
        <position position="151"/>
    </location>
</feature>
<dbReference type="EMBL" id="FJ055027">
    <property type="protein sequence ID" value="AFG67872.1"/>
    <property type="molecule type" value="Genomic_DNA"/>
</dbReference>
<dbReference type="Pfam" id="PF00141">
    <property type="entry name" value="peroxidase"/>
    <property type="match status" value="1"/>
</dbReference>
<dbReference type="Gene3D" id="1.10.520.10">
    <property type="match status" value="1"/>
</dbReference>
<evidence type="ECO:0000256" key="6">
    <source>
        <dbReference type="ARBA" id="ARBA00023002"/>
    </source>
</evidence>
<dbReference type="InterPro" id="IPR002016">
    <property type="entry name" value="Haem_peroxidase"/>
</dbReference>
<dbReference type="PANTHER" id="PTHR31517">
    <property type="match status" value="1"/>
</dbReference>
<sequence>TSFQNRLYNITTGDTIVDSTLNTTFASTLYSICPVVNDTVNATNMDPITPNVFDSNYYVGVQNGEGLFTSDASLYTDSTDSEDLVNSFASNQTLFFQNFILGMLKMAQLDVLTGTEGEVRINCSVANNASSYYQQIIEPIVGPEERSSASE</sequence>
<dbReference type="PANTHER" id="PTHR31517:SF48">
    <property type="entry name" value="PEROXIDASE 16-RELATED"/>
    <property type="match status" value="1"/>
</dbReference>
<dbReference type="InterPro" id="IPR010255">
    <property type="entry name" value="Haem_peroxidase_sf"/>
</dbReference>
<dbReference type="GO" id="GO:0046872">
    <property type="term" value="F:metal ion binding"/>
    <property type="evidence" value="ECO:0007669"/>
    <property type="project" value="UniProtKB-KW"/>
</dbReference>
<protein>
    <recommendedName>
        <fullName evidence="11">Plant heme peroxidase family profile domain-containing protein</fullName>
    </recommendedName>
</protein>
<dbReference type="PRINTS" id="PR00461">
    <property type="entry name" value="PLPEROXIDASE"/>
</dbReference>
<keyword evidence="4" id="KW-0349">Heme</keyword>
<dbReference type="Gene3D" id="1.10.420.10">
    <property type="entry name" value="Peroxidase, domain 2"/>
    <property type="match status" value="1"/>
</dbReference>
<proteinExistence type="inferred from homology"/>
<organism evidence="13">
    <name type="scientific">Pinus taeda</name>
    <name type="common">Loblolly pine</name>
    <dbReference type="NCBI Taxonomy" id="3352"/>
    <lineage>
        <taxon>Eukaryota</taxon>
        <taxon>Viridiplantae</taxon>
        <taxon>Streptophyta</taxon>
        <taxon>Embryophyta</taxon>
        <taxon>Tracheophyta</taxon>
        <taxon>Spermatophyta</taxon>
        <taxon>Pinopsida</taxon>
        <taxon>Pinidae</taxon>
        <taxon>Conifers I</taxon>
        <taxon>Pinales</taxon>
        <taxon>Pinaceae</taxon>
        <taxon>Pinus</taxon>
        <taxon>Pinus subgen. Pinus</taxon>
    </lineage>
</organism>
<dbReference type="PROSITE" id="PS50873">
    <property type="entry name" value="PEROXIDASE_4"/>
    <property type="match status" value="1"/>
</dbReference>
<dbReference type="EMBL" id="FJ055025">
    <property type="protein sequence ID" value="AFG67869.1"/>
    <property type="molecule type" value="Genomic_DNA"/>
</dbReference>
<dbReference type="AlphaFoldDB" id="H9X0S9"/>
<feature type="binding site" evidence="9">
    <location>
        <position position="54"/>
    </location>
    <ligand>
        <name>Ca(2+)</name>
        <dbReference type="ChEBI" id="CHEBI:29108"/>
        <label>2</label>
    </ligand>
</feature>
<comment type="similarity">
    <text evidence="10">Belongs to the peroxidase family.</text>
</comment>
<evidence type="ECO:0000313" key="12">
    <source>
        <dbReference type="EMBL" id="AFG67869.1"/>
    </source>
</evidence>